<dbReference type="InterPro" id="IPR001680">
    <property type="entry name" value="WD40_rpt"/>
</dbReference>
<comment type="caution">
    <text evidence="4">The sequence shown here is derived from an EMBL/GenBank/DDBJ whole genome shotgun (WGS) entry which is preliminary data.</text>
</comment>
<feature type="repeat" description="WD" evidence="3">
    <location>
        <begin position="170"/>
        <end position="205"/>
    </location>
</feature>
<evidence type="ECO:0000313" key="5">
    <source>
        <dbReference type="Proteomes" id="UP000245207"/>
    </source>
</evidence>
<dbReference type="PANTHER" id="PTHR10971">
    <property type="entry name" value="MRNA EXPORT FACTOR AND BUB3"/>
    <property type="match status" value="1"/>
</dbReference>
<dbReference type="STRING" id="35608.A0A2U1NNA0"/>
<evidence type="ECO:0000256" key="3">
    <source>
        <dbReference type="PROSITE-ProRule" id="PRU00221"/>
    </source>
</evidence>
<dbReference type="SUPFAM" id="SSF50978">
    <property type="entry name" value="WD40 repeat-like"/>
    <property type="match status" value="1"/>
</dbReference>
<dbReference type="Gene3D" id="2.130.10.10">
    <property type="entry name" value="YVTN repeat-like/Quinoprotein amine dehydrogenase"/>
    <property type="match status" value="1"/>
</dbReference>
<evidence type="ECO:0000256" key="2">
    <source>
        <dbReference type="ARBA" id="ARBA00022737"/>
    </source>
</evidence>
<dbReference type="InterPro" id="IPR036322">
    <property type="entry name" value="WD40_repeat_dom_sf"/>
</dbReference>
<reference evidence="4 5" key="1">
    <citation type="journal article" date="2018" name="Mol. Plant">
        <title>The genome of Artemisia annua provides insight into the evolution of Asteraceae family and artemisinin biosynthesis.</title>
        <authorList>
            <person name="Shen Q."/>
            <person name="Zhang L."/>
            <person name="Liao Z."/>
            <person name="Wang S."/>
            <person name="Yan T."/>
            <person name="Shi P."/>
            <person name="Liu M."/>
            <person name="Fu X."/>
            <person name="Pan Q."/>
            <person name="Wang Y."/>
            <person name="Lv Z."/>
            <person name="Lu X."/>
            <person name="Zhang F."/>
            <person name="Jiang W."/>
            <person name="Ma Y."/>
            <person name="Chen M."/>
            <person name="Hao X."/>
            <person name="Li L."/>
            <person name="Tang Y."/>
            <person name="Lv G."/>
            <person name="Zhou Y."/>
            <person name="Sun X."/>
            <person name="Brodelius P.E."/>
            <person name="Rose J.K.C."/>
            <person name="Tang K."/>
        </authorList>
    </citation>
    <scope>NUCLEOTIDE SEQUENCE [LARGE SCALE GENOMIC DNA]</scope>
    <source>
        <strain evidence="5">cv. Huhao1</strain>
        <tissue evidence="4">Leaf</tissue>
    </source>
</reference>
<keyword evidence="1 3" id="KW-0853">WD repeat</keyword>
<dbReference type="PROSITE" id="PS50082">
    <property type="entry name" value="WD_REPEATS_2"/>
    <property type="match status" value="1"/>
</dbReference>
<dbReference type="OrthoDB" id="10262475at2759"/>
<dbReference type="Pfam" id="PF00400">
    <property type="entry name" value="WD40"/>
    <property type="match status" value="1"/>
</dbReference>
<evidence type="ECO:0000313" key="4">
    <source>
        <dbReference type="EMBL" id="PWA74971.1"/>
    </source>
</evidence>
<protein>
    <submittedName>
        <fullName evidence="4">Transducin/WD40 repeat-like superfamily protein</fullName>
    </submittedName>
</protein>
<dbReference type="InterPro" id="IPR015943">
    <property type="entry name" value="WD40/YVTN_repeat-like_dom_sf"/>
</dbReference>
<name>A0A2U1NNA0_ARTAN</name>
<proteinExistence type="predicted"/>
<dbReference type="SMART" id="SM00320">
    <property type="entry name" value="WD40"/>
    <property type="match status" value="2"/>
</dbReference>
<evidence type="ECO:0000256" key="1">
    <source>
        <dbReference type="ARBA" id="ARBA00022574"/>
    </source>
</evidence>
<accession>A0A2U1NNA0</accession>
<organism evidence="4 5">
    <name type="scientific">Artemisia annua</name>
    <name type="common">Sweet wormwood</name>
    <dbReference type="NCBI Taxonomy" id="35608"/>
    <lineage>
        <taxon>Eukaryota</taxon>
        <taxon>Viridiplantae</taxon>
        <taxon>Streptophyta</taxon>
        <taxon>Embryophyta</taxon>
        <taxon>Tracheophyta</taxon>
        <taxon>Spermatophyta</taxon>
        <taxon>Magnoliopsida</taxon>
        <taxon>eudicotyledons</taxon>
        <taxon>Gunneridae</taxon>
        <taxon>Pentapetalae</taxon>
        <taxon>asterids</taxon>
        <taxon>campanulids</taxon>
        <taxon>Asterales</taxon>
        <taxon>Asteraceae</taxon>
        <taxon>Asteroideae</taxon>
        <taxon>Anthemideae</taxon>
        <taxon>Artemisiinae</taxon>
        <taxon>Artemisia</taxon>
    </lineage>
</organism>
<sequence>MLRFQSWLHHFSMPYLRSRSMQWVFAGHRVFIFLHPNFSFNNIFYCACALQMTQYIDYFVGQVVTGGWDKMIKCWDSRSMKTLSGANTVSVGAESMSLCGFIAMVAVGTSVNIYDLRKFNSSFYSKCVDIQIRCFWPYLDQGFAAGSAEGRIFFRCLPKANEKRHDLAAVNDIVFSPSNYGVFLTGTNDGYVTIWNAQSKKRVFEMPKLENNIASLSYSREGQFLAIASSYTYQEATELLIDEFNGHLSQECLSFFAEFYAVFIKVHDLCT</sequence>
<dbReference type="EMBL" id="PKPP01002483">
    <property type="protein sequence ID" value="PWA74971.1"/>
    <property type="molecule type" value="Genomic_DNA"/>
</dbReference>
<dbReference type="AlphaFoldDB" id="A0A2U1NNA0"/>
<gene>
    <name evidence="4" type="ORF">CTI12_AA244320</name>
</gene>
<dbReference type="Proteomes" id="UP000245207">
    <property type="component" value="Unassembled WGS sequence"/>
</dbReference>
<keyword evidence="2" id="KW-0677">Repeat</keyword>
<keyword evidence="5" id="KW-1185">Reference proteome</keyword>